<dbReference type="GO" id="GO:0005886">
    <property type="term" value="C:plasma membrane"/>
    <property type="evidence" value="ECO:0007669"/>
    <property type="project" value="TreeGrafter"/>
</dbReference>
<keyword evidence="4" id="KW-1185">Reference proteome</keyword>
<gene>
    <name evidence="3" type="ORF">SAMN05444392_11445</name>
</gene>
<proteinExistence type="predicted"/>
<dbReference type="Gene3D" id="3.40.50.620">
    <property type="entry name" value="HUPs"/>
    <property type="match status" value="1"/>
</dbReference>
<name>A0A1M5AJW0_9BACL</name>
<protein>
    <submittedName>
        <fullName evidence="3">Uncharacterized SAM-binding protein YcdF, DUF218 family</fullName>
    </submittedName>
</protein>
<dbReference type="GO" id="GO:0000270">
    <property type="term" value="P:peptidoglycan metabolic process"/>
    <property type="evidence" value="ECO:0007669"/>
    <property type="project" value="TreeGrafter"/>
</dbReference>
<dbReference type="Pfam" id="PF02698">
    <property type="entry name" value="DUF218"/>
    <property type="match status" value="1"/>
</dbReference>
<dbReference type="InterPro" id="IPR014729">
    <property type="entry name" value="Rossmann-like_a/b/a_fold"/>
</dbReference>
<dbReference type="AlphaFoldDB" id="A0A1M5AJW0"/>
<keyword evidence="1" id="KW-0812">Transmembrane</keyword>
<feature type="domain" description="DUF218" evidence="2">
    <location>
        <begin position="48"/>
        <end position="197"/>
    </location>
</feature>
<accession>A0A1M5AJW0</accession>
<dbReference type="EMBL" id="FQVL01000014">
    <property type="protein sequence ID" value="SHF30424.1"/>
    <property type="molecule type" value="Genomic_DNA"/>
</dbReference>
<dbReference type="GO" id="GO:0043164">
    <property type="term" value="P:Gram-negative-bacterium-type cell wall biogenesis"/>
    <property type="evidence" value="ECO:0007669"/>
    <property type="project" value="TreeGrafter"/>
</dbReference>
<dbReference type="InterPro" id="IPR051599">
    <property type="entry name" value="Cell_Envelope_Assoc"/>
</dbReference>
<dbReference type="PANTHER" id="PTHR30336">
    <property type="entry name" value="INNER MEMBRANE PROTEIN, PROBABLE PERMEASE"/>
    <property type="match status" value="1"/>
</dbReference>
<keyword evidence="1" id="KW-1133">Transmembrane helix</keyword>
<evidence type="ECO:0000256" key="1">
    <source>
        <dbReference type="SAM" id="Phobius"/>
    </source>
</evidence>
<dbReference type="STRING" id="112248.SAMN05444392_11445"/>
<evidence type="ECO:0000259" key="2">
    <source>
        <dbReference type="Pfam" id="PF02698"/>
    </source>
</evidence>
<dbReference type="CDD" id="cd06259">
    <property type="entry name" value="YdcF-like"/>
    <property type="match status" value="1"/>
</dbReference>
<dbReference type="Proteomes" id="UP000184476">
    <property type="component" value="Unassembled WGS sequence"/>
</dbReference>
<feature type="transmembrane region" description="Helical" evidence="1">
    <location>
        <begin position="12"/>
        <end position="31"/>
    </location>
</feature>
<keyword evidence="1" id="KW-0472">Membrane</keyword>
<organism evidence="3 4">
    <name type="scientific">Seinonella peptonophila</name>
    <dbReference type="NCBI Taxonomy" id="112248"/>
    <lineage>
        <taxon>Bacteria</taxon>
        <taxon>Bacillati</taxon>
        <taxon>Bacillota</taxon>
        <taxon>Bacilli</taxon>
        <taxon>Bacillales</taxon>
        <taxon>Thermoactinomycetaceae</taxon>
        <taxon>Seinonella</taxon>
    </lineage>
</organism>
<evidence type="ECO:0000313" key="4">
    <source>
        <dbReference type="Proteomes" id="UP000184476"/>
    </source>
</evidence>
<dbReference type="InterPro" id="IPR003848">
    <property type="entry name" value="DUF218"/>
</dbReference>
<sequence>MVRNRILTEKWIYLLTIILILLLSLYFYLYYLTSQFDEVNPSSESREAGIILGAALWDGELSPALKERCDLGLSLYRSGLVKYLVLSGGLGNDQHTEAKAMFEYLQKQGLPKNRLILEDNSRNTWENLRNTKQLLQQYHLKKVTIITHDYHLYRALRIAHQLQIDAKPSPVHSTVMFMPYYKTKESLSLIKQYLMEYMRS</sequence>
<dbReference type="PANTHER" id="PTHR30336:SF4">
    <property type="entry name" value="ENVELOPE BIOGENESIS FACTOR ELYC"/>
    <property type="match status" value="1"/>
</dbReference>
<reference evidence="3 4" key="1">
    <citation type="submission" date="2016-11" db="EMBL/GenBank/DDBJ databases">
        <authorList>
            <person name="Jaros S."/>
            <person name="Januszkiewicz K."/>
            <person name="Wedrychowicz H."/>
        </authorList>
    </citation>
    <scope>NUCLEOTIDE SEQUENCE [LARGE SCALE GENOMIC DNA]</scope>
    <source>
        <strain evidence="3 4">DSM 44666</strain>
    </source>
</reference>
<evidence type="ECO:0000313" key="3">
    <source>
        <dbReference type="EMBL" id="SHF30424.1"/>
    </source>
</evidence>